<feature type="transmembrane region" description="Helical" evidence="1">
    <location>
        <begin position="6"/>
        <end position="25"/>
    </location>
</feature>
<keyword evidence="1" id="KW-0812">Transmembrane</keyword>
<comment type="caution">
    <text evidence="2">The sequence shown here is derived from an EMBL/GenBank/DDBJ whole genome shotgun (WGS) entry which is preliminary data.</text>
</comment>
<dbReference type="EMBL" id="JACKRN010000741">
    <property type="protein sequence ID" value="MCV7072715.1"/>
    <property type="molecule type" value="Genomic_DNA"/>
</dbReference>
<accession>A0A9X3BRW5</accession>
<proteinExistence type="predicted"/>
<dbReference type="GO" id="GO:0016020">
    <property type="term" value="C:membrane"/>
    <property type="evidence" value="ECO:0007669"/>
    <property type="project" value="InterPro"/>
</dbReference>
<keyword evidence="1" id="KW-0472">Membrane</keyword>
<evidence type="ECO:0000313" key="2">
    <source>
        <dbReference type="EMBL" id="MCV7072715.1"/>
    </source>
</evidence>
<dbReference type="Pfam" id="PF02447">
    <property type="entry name" value="GntP_permease"/>
    <property type="match status" value="1"/>
</dbReference>
<protein>
    <submittedName>
        <fullName evidence="2">Uncharacterized protein</fullName>
    </submittedName>
</protein>
<gene>
    <name evidence="2" type="ORF">H7H73_22480</name>
</gene>
<evidence type="ECO:0000256" key="1">
    <source>
        <dbReference type="SAM" id="Phobius"/>
    </source>
</evidence>
<name>A0A9X3BRW5_9MYCO</name>
<keyword evidence="1" id="KW-1133">Transmembrane helix</keyword>
<reference evidence="2" key="1">
    <citation type="submission" date="2020-07" db="EMBL/GenBank/DDBJ databases">
        <authorList>
            <person name="Pettersson B.M.F."/>
            <person name="Behra P.R.K."/>
            <person name="Ramesh M."/>
            <person name="Das S."/>
            <person name="Dasgupta S."/>
            <person name="Kirsebom L.A."/>
        </authorList>
    </citation>
    <scope>NUCLEOTIDE SEQUENCE</scope>
    <source>
        <strain evidence="2">DSM 45406</strain>
    </source>
</reference>
<dbReference type="Proteomes" id="UP001140272">
    <property type="component" value="Unassembled WGS sequence"/>
</dbReference>
<organism evidence="2 3">
    <name type="scientific">Mycolicibacterium rufum</name>
    <dbReference type="NCBI Taxonomy" id="318424"/>
    <lineage>
        <taxon>Bacteria</taxon>
        <taxon>Bacillati</taxon>
        <taxon>Actinomycetota</taxon>
        <taxon>Actinomycetes</taxon>
        <taxon>Mycobacteriales</taxon>
        <taxon>Mycobacteriaceae</taxon>
        <taxon>Mycolicibacterium</taxon>
    </lineage>
</organism>
<evidence type="ECO:0000313" key="3">
    <source>
        <dbReference type="Proteomes" id="UP001140272"/>
    </source>
</evidence>
<sequence length="42" mass="4375">MTVFKLHPFLSLIFGALTVGIVAGMNIGDVLESFSDGFGTTA</sequence>
<feature type="non-terminal residue" evidence="2">
    <location>
        <position position="42"/>
    </location>
</feature>
<dbReference type="GO" id="GO:0015128">
    <property type="term" value="F:gluconate transmembrane transporter activity"/>
    <property type="evidence" value="ECO:0007669"/>
    <property type="project" value="InterPro"/>
</dbReference>
<reference evidence="2" key="2">
    <citation type="journal article" date="2022" name="BMC Genomics">
        <title>Comparative genome analysis of mycobacteria focusing on tRNA and non-coding RNA.</title>
        <authorList>
            <person name="Behra P.R.K."/>
            <person name="Pettersson B.M.F."/>
            <person name="Ramesh M."/>
            <person name="Das S."/>
            <person name="Dasgupta S."/>
            <person name="Kirsebom L.A."/>
        </authorList>
    </citation>
    <scope>NUCLEOTIDE SEQUENCE</scope>
    <source>
        <strain evidence="2">DSM 45406</strain>
    </source>
</reference>
<dbReference type="AlphaFoldDB" id="A0A9X3BRW5"/>
<dbReference type="InterPro" id="IPR003474">
    <property type="entry name" value="Glcn_transporter"/>
</dbReference>